<dbReference type="Gene3D" id="1.20.1560.10">
    <property type="entry name" value="ABC transporter type 1, transmembrane domain"/>
    <property type="match status" value="1"/>
</dbReference>
<dbReference type="PROSITE" id="PS50929">
    <property type="entry name" value="ABC_TM1F"/>
    <property type="match status" value="1"/>
</dbReference>
<feature type="transmembrane region" description="Helical" evidence="9">
    <location>
        <begin position="158"/>
        <end position="175"/>
    </location>
</feature>
<dbReference type="GO" id="GO:0034040">
    <property type="term" value="F:ATPase-coupled lipid transmembrane transporter activity"/>
    <property type="evidence" value="ECO:0007669"/>
    <property type="project" value="TreeGrafter"/>
</dbReference>
<dbReference type="SMART" id="SM00382">
    <property type="entry name" value="AAA"/>
    <property type="match status" value="1"/>
</dbReference>
<feature type="domain" description="ABC transporter" evidence="10">
    <location>
        <begin position="334"/>
        <end position="567"/>
    </location>
</feature>
<feature type="transmembrane region" description="Helical" evidence="9">
    <location>
        <begin position="271"/>
        <end position="291"/>
    </location>
</feature>
<feature type="domain" description="ABC transmembrane type-1" evidence="11">
    <location>
        <begin position="20"/>
        <end position="303"/>
    </location>
</feature>
<dbReference type="Gene3D" id="3.40.50.300">
    <property type="entry name" value="P-loop containing nucleotide triphosphate hydrolases"/>
    <property type="match status" value="1"/>
</dbReference>
<dbReference type="Pfam" id="PF00664">
    <property type="entry name" value="ABC_membrane"/>
    <property type="match status" value="1"/>
</dbReference>
<dbReference type="SUPFAM" id="SSF52540">
    <property type="entry name" value="P-loop containing nucleoside triphosphate hydrolases"/>
    <property type="match status" value="1"/>
</dbReference>
<dbReference type="PROSITE" id="PS50893">
    <property type="entry name" value="ABC_TRANSPORTER_2"/>
    <property type="match status" value="1"/>
</dbReference>
<comment type="subcellular location">
    <subcellularLocation>
        <location evidence="1">Cell membrane</location>
        <topology evidence="1">Multi-pass membrane protein</topology>
    </subcellularLocation>
</comment>
<dbReference type="PANTHER" id="PTHR24221:SF397">
    <property type="entry name" value="ABC TRANSPORTER, ATP-BINDING TRANSMEMBRANE PROTEIN"/>
    <property type="match status" value="1"/>
</dbReference>
<dbReference type="InterPro" id="IPR003439">
    <property type="entry name" value="ABC_transporter-like_ATP-bd"/>
</dbReference>
<feature type="transmembrane region" description="Helical" evidence="9">
    <location>
        <begin position="60"/>
        <end position="79"/>
    </location>
</feature>
<dbReference type="OrthoDB" id="9762778at2"/>
<keyword evidence="5" id="KW-0547">Nucleotide-binding</keyword>
<gene>
    <name evidence="12" type="ORF">SAMN04487860_107112</name>
</gene>
<keyword evidence="2" id="KW-0813">Transport</keyword>
<evidence type="ECO:0000259" key="11">
    <source>
        <dbReference type="PROSITE" id="PS50929"/>
    </source>
</evidence>
<evidence type="ECO:0000256" key="2">
    <source>
        <dbReference type="ARBA" id="ARBA00022448"/>
    </source>
</evidence>
<evidence type="ECO:0000259" key="10">
    <source>
        <dbReference type="PROSITE" id="PS50893"/>
    </source>
</evidence>
<evidence type="ECO:0000256" key="4">
    <source>
        <dbReference type="ARBA" id="ARBA00022692"/>
    </source>
</evidence>
<evidence type="ECO:0000256" key="9">
    <source>
        <dbReference type="SAM" id="Phobius"/>
    </source>
</evidence>
<keyword evidence="7 9" id="KW-1133">Transmembrane helix</keyword>
<proteinExistence type="predicted"/>
<evidence type="ECO:0000313" key="12">
    <source>
        <dbReference type="EMBL" id="SHM60312.1"/>
    </source>
</evidence>
<dbReference type="InterPro" id="IPR036640">
    <property type="entry name" value="ABC1_TM_sf"/>
</dbReference>
<dbReference type="GO" id="GO:0140359">
    <property type="term" value="F:ABC-type transporter activity"/>
    <property type="evidence" value="ECO:0007669"/>
    <property type="project" value="InterPro"/>
</dbReference>
<dbReference type="PROSITE" id="PS00211">
    <property type="entry name" value="ABC_TRANSPORTER_1"/>
    <property type="match status" value="1"/>
</dbReference>
<dbReference type="EMBL" id="FRCT01000007">
    <property type="protein sequence ID" value="SHM60312.1"/>
    <property type="molecule type" value="Genomic_DNA"/>
</dbReference>
<keyword evidence="6 12" id="KW-0067">ATP-binding</keyword>
<organism evidence="12 13">
    <name type="scientific">Ruminococcus flavefaciens</name>
    <dbReference type="NCBI Taxonomy" id="1265"/>
    <lineage>
        <taxon>Bacteria</taxon>
        <taxon>Bacillati</taxon>
        <taxon>Bacillota</taxon>
        <taxon>Clostridia</taxon>
        <taxon>Eubacteriales</taxon>
        <taxon>Oscillospiraceae</taxon>
        <taxon>Ruminococcus</taxon>
    </lineage>
</organism>
<dbReference type="Pfam" id="PF00005">
    <property type="entry name" value="ABC_tran"/>
    <property type="match status" value="1"/>
</dbReference>
<dbReference type="GO" id="GO:0005886">
    <property type="term" value="C:plasma membrane"/>
    <property type="evidence" value="ECO:0007669"/>
    <property type="project" value="UniProtKB-SubCell"/>
</dbReference>
<dbReference type="GO" id="GO:0016887">
    <property type="term" value="F:ATP hydrolysis activity"/>
    <property type="evidence" value="ECO:0007669"/>
    <property type="project" value="InterPro"/>
</dbReference>
<dbReference type="InterPro" id="IPR027417">
    <property type="entry name" value="P-loop_NTPase"/>
</dbReference>
<evidence type="ECO:0000256" key="8">
    <source>
        <dbReference type="ARBA" id="ARBA00023136"/>
    </source>
</evidence>
<dbReference type="PANTHER" id="PTHR24221">
    <property type="entry name" value="ATP-BINDING CASSETTE SUB-FAMILY B"/>
    <property type="match status" value="1"/>
</dbReference>
<evidence type="ECO:0000256" key="1">
    <source>
        <dbReference type="ARBA" id="ARBA00004651"/>
    </source>
</evidence>
<feature type="transmembrane region" description="Helical" evidence="9">
    <location>
        <begin position="20"/>
        <end position="44"/>
    </location>
</feature>
<sequence length="577" mass="63488">MFQAMKKMWTFSEKRRGMMLASLAAQFIMGMLMITEIIVIIMAFRCVNGTMTLSECRGKIIMVAVGAIIGSFIISYFGTIKNIQTGFYMAADKRISIANTLKNVALGFFNEQSAGRISSVLTTTVSDIEVLAVNALTACFGGFLGAIAIIIVSLFYEWHIGLTMLIGTVVYLMLVKASMKNTERNAPFRTEAQQKLSAAAIAFVQGIKVVKNFSCKNGDEKLQAAIESSRKGNINMVDKTLFSQTLSHLCIAVFETLIIAQAVILQRAESGISIEKAVIIIIVSFMAYSSLHQAGSTLSMFGMLDTAIEAVEQIENTKQLEVKAPVEHIASSKIEFSNVSFSYGENEVLHNVSAVIEPGTCTAVIGPSGSGKTTFCHLIPRFWEIDSGTIKVGEANVENIEISELADNISMVFQRVYLFEDTVYNNICFGRPDATREEVIAAAKAARCDEFISKLPDGYDTLVEENGNNFSGGEKQRISIARAILKDAPIVILDEATSALDPENEKEILEAVDELTKNKTVIMIAHRMNTLKNADHIISVENGRIVQDGTPDELIKQDGIYSRFMRERKRASEWTVR</sequence>
<evidence type="ECO:0000313" key="13">
    <source>
        <dbReference type="Proteomes" id="UP000184394"/>
    </source>
</evidence>
<dbReference type="AlphaFoldDB" id="A0A1M7K4T4"/>
<name>A0A1M7K4T4_RUMFL</name>
<accession>A0A1M7K4T4</accession>
<keyword evidence="3" id="KW-1003">Cell membrane</keyword>
<dbReference type="Proteomes" id="UP000184394">
    <property type="component" value="Unassembled WGS sequence"/>
</dbReference>
<keyword evidence="4 9" id="KW-0812">Transmembrane</keyword>
<evidence type="ECO:0000256" key="5">
    <source>
        <dbReference type="ARBA" id="ARBA00022741"/>
    </source>
</evidence>
<reference evidence="12 13" key="1">
    <citation type="submission" date="2016-11" db="EMBL/GenBank/DDBJ databases">
        <authorList>
            <person name="Jaros S."/>
            <person name="Januszkiewicz K."/>
            <person name="Wedrychowicz H."/>
        </authorList>
    </citation>
    <scope>NUCLEOTIDE SEQUENCE [LARGE SCALE GENOMIC DNA]</scope>
    <source>
        <strain evidence="12 13">Y1</strain>
    </source>
</reference>
<dbReference type="InterPro" id="IPR039421">
    <property type="entry name" value="Type_1_exporter"/>
</dbReference>
<evidence type="ECO:0000256" key="7">
    <source>
        <dbReference type="ARBA" id="ARBA00022989"/>
    </source>
</evidence>
<dbReference type="InterPro" id="IPR011527">
    <property type="entry name" value="ABC1_TM_dom"/>
</dbReference>
<evidence type="ECO:0000256" key="3">
    <source>
        <dbReference type="ARBA" id="ARBA00022475"/>
    </source>
</evidence>
<dbReference type="FunFam" id="3.40.50.300:FF:000221">
    <property type="entry name" value="Multidrug ABC transporter ATP-binding protein"/>
    <property type="match status" value="1"/>
</dbReference>
<dbReference type="RefSeq" id="WP_072950875.1">
    <property type="nucleotide sequence ID" value="NZ_FRCT01000007.1"/>
</dbReference>
<protein>
    <submittedName>
        <fullName evidence="12">ATP-binding cassette, subfamily B</fullName>
    </submittedName>
</protein>
<dbReference type="GO" id="GO:0005524">
    <property type="term" value="F:ATP binding"/>
    <property type="evidence" value="ECO:0007669"/>
    <property type="project" value="UniProtKB-KW"/>
</dbReference>
<keyword evidence="8 9" id="KW-0472">Membrane</keyword>
<dbReference type="SUPFAM" id="SSF90123">
    <property type="entry name" value="ABC transporter transmembrane region"/>
    <property type="match status" value="1"/>
</dbReference>
<dbReference type="InterPro" id="IPR003593">
    <property type="entry name" value="AAA+_ATPase"/>
</dbReference>
<dbReference type="InterPro" id="IPR017871">
    <property type="entry name" value="ABC_transporter-like_CS"/>
</dbReference>
<evidence type="ECO:0000256" key="6">
    <source>
        <dbReference type="ARBA" id="ARBA00022840"/>
    </source>
</evidence>
<feature type="transmembrane region" description="Helical" evidence="9">
    <location>
        <begin position="131"/>
        <end position="152"/>
    </location>
</feature>